<evidence type="ECO:0000259" key="1">
    <source>
        <dbReference type="Pfam" id="PF05486"/>
    </source>
</evidence>
<dbReference type="EMBL" id="JADAQX010000207">
    <property type="protein sequence ID" value="KAF8821252.1"/>
    <property type="molecule type" value="Genomic_DNA"/>
</dbReference>
<dbReference type="PANTHER" id="PTHR12834">
    <property type="entry name" value="SIGNAL RECOGNITION PARTICLE 9 KDA PROTEIN"/>
    <property type="match status" value="1"/>
</dbReference>
<accession>A0ABQ7JB64</accession>
<name>A0ABQ7JB64_9APIC</name>
<dbReference type="InterPro" id="IPR009018">
    <property type="entry name" value="Signal_recog_particle_SRP9/14"/>
</dbReference>
<dbReference type="Pfam" id="PF05486">
    <property type="entry name" value="SRP9-21"/>
    <property type="match status" value="1"/>
</dbReference>
<organism evidence="2 3">
    <name type="scientific">Cardiosporidium cionae</name>
    <dbReference type="NCBI Taxonomy" id="476202"/>
    <lineage>
        <taxon>Eukaryota</taxon>
        <taxon>Sar</taxon>
        <taxon>Alveolata</taxon>
        <taxon>Apicomplexa</taxon>
        <taxon>Aconoidasida</taxon>
        <taxon>Nephromycida</taxon>
        <taxon>Cardiosporidium</taxon>
    </lineage>
</organism>
<dbReference type="Proteomes" id="UP000823046">
    <property type="component" value="Unassembled WGS sequence"/>
</dbReference>
<comment type="caution">
    <text evidence="2">The sequence shown here is derived from an EMBL/GenBank/DDBJ whole genome shotgun (WGS) entry which is preliminary data.</text>
</comment>
<reference evidence="2 3" key="1">
    <citation type="journal article" date="2020" name="bioRxiv">
        <title>Metabolic contributions of an alphaproteobacterial endosymbiont in the apicomplexan Cardiosporidium cionae.</title>
        <authorList>
            <person name="Hunter E.S."/>
            <person name="Paight C.J."/>
            <person name="Lane C.E."/>
        </authorList>
    </citation>
    <scope>NUCLEOTIDE SEQUENCE [LARGE SCALE GENOMIC DNA]</scope>
    <source>
        <strain evidence="2">ESH_2018</strain>
    </source>
</reference>
<dbReference type="InterPro" id="IPR039432">
    <property type="entry name" value="SRP9_dom"/>
</dbReference>
<dbReference type="PANTHER" id="PTHR12834:SF12">
    <property type="entry name" value="SIGNAL RECOGNITION PARTICLE 9 KDA PROTEIN"/>
    <property type="match status" value="1"/>
</dbReference>
<feature type="domain" description="SRP9" evidence="1">
    <location>
        <begin position="5"/>
        <end position="66"/>
    </location>
</feature>
<sequence>MVWLSEWDTFLEETRALYASSLEKARFTLKSNRAGAFIILKATDDTKCLKYRCSAQKDLKKVESFVQLCTLWVFKNRDSQLKDYPLSIREMGRSTADRKINKKKYTKA</sequence>
<evidence type="ECO:0000313" key="2">
    <source>
        <dbReference type="EMBL" id="KAF8821252.1"/>
    </source>
</evidence>
<dbReference type="InterPro" id="IPR039914">
    <property type="entry name" value="SRP9-like"/>
</dbReference>
<dbReference type="Gene3D" id="3.30.720.10">
    <property type="entry name" value="Signal recognition particle alu RNA binding heterodimer, srp9/1"/>
    <property type="match status" value="1"/>
</dbReference>
<dbReference type="SUPFAM" id="SSF54762">
    <property type="entry name" value="Signal recognition particle alu RNA binding heterodimer, SRP9/14"/>
    <property type="match status" value="1"/>
</dbReference>
<gene>
    <name evidence="2" type="ORF">IE077_002262</name>
</gene>
<evidence type="ECO:0000313" key="3">
    <source>
        <dbReference type="Proteomes" id="UP000823046"/>
    </source>
</evidence>
<keyword evidence="3" id="KW-1185">Reference proteome</keyword>
<proteinExistence type="predicted"/>
<protein>
    <submittedName>
        <fullName evidence="2">Signal recognition particle (SRP9) domain-containing protein</fullName>
    </submittedName>
</protein>